<evidence type="ECO:0000313" key="5">
    <source>
        <dbReference type="Proteomes" id="UP000251891"/>
    </source>
</evidence>
<dbReference type="PANTHER" id="PTHR46825:SF15">
    <property type="entry name" value="BETA-LACTAMASE-RELATED DOMAIN-CONTAINING PROTEIN"/>
    <property type="match status" value="1"/>
</dbReference>
<feature type="signal peptide" evidence="2">
    <location>
        <begin position="1"/>
        <end position="18"/>
    </location>
</feature>
<feature type="transmembrane region" description="Helical" evidence="1">
    <location>
        <begin position="363"/>
        <end position="385"/>
    </location>
</feature>
<protein>
    <submittedName>
        <fullName evidence="4">Serine hydrolase</fullName>
    </submittedName>
</protein>
<dbReference type="GO" id="GO:0016787">
    <property type="term" value="F:hydrolase activity"/>
    <property type="evidence" value="ECO:0007669"/>
    <property type="project" value="UniProtKB-KW"/>
</dbReference>
<dbReference type="InterPro" id="IPR001466">
    <property type="entry name" value="Beta-lactam-related"/>
</dbReference>
<feature type="chain" id="PRO_5039169580" evidence="2">
    <location>
        <begin position="19"/>
        <end position="480"/>
    </location>
</feature>
<evidence type="ECO:0000256" key="1">
    <source>
        <dbReference type="SAM" id="Phobius"/>
    </source>
</evidence>
<keyword evidence="1" id="KW-0812">Transmembrane</keyword>
<dbReference type="EMBL" id="QLYX01000018">
    <property type="protein sequence ID" value="RAY11502.1"/>
    <property type="molecule type" value="Genomic_DNA"/>
</dbReference>
<accession>A0A365GXH6</accession>
<feature type="domain" description="Beta-lactamase-related" evidence="3">
    <location>
        <begin position="30"/>
        <end position="345"/>
    </location>
</feature>
<keyword evidence="1" id="KW-1133">Transmembrane helix</keyword>
<sequence>MLASALTAISLALLPASGGVPPGGITPARIDAFVAEYRERTGLPGAAVAVVRGNEVVHAAGYGRTGSGDPVTAGTPMAIASLSKSMTSLAVLRLVERGKVRLDGTVRDHLPEFAMADPRAARITVRQLLDHTSGMADSAFREKSGRRPESLREAVARLRTARLAAAPGTAFSYHNTNYQVAARLVEVVSGEPFADHLDAHVFTPLGMHDSRTLATERDLPGSARGHLRILGRAVALPEPTGFGNGSGGVISSANDMARWLIAQNGGGLLSPAGTAALRTPSARNPGYALGWSIGRTERGTPVIGHGGDLFTATAEQLLIPESGYGIAVMANTGTAYGDSDALLDGLVAMIEGTEPELPSAPHLVIDGVFALLTLATAGLAARGVARSRRWAARRTAWRLWLLPAYLAPLALCAALVPVFRVLARGRDIRWIQVGYLYPTFMIWLVTAAVAGLAVVAARLIRLRRGSGGSPGPGGCNPASG</sequence>
<gene>
    <name evidence="4" type="ORF">DPM19_29805</name>
</gene>
<keyword evidence="5" id="KW-1185">Reference proteome</keyword>
<dbReference type="Proteomes" id="UP000251891">
    <property type="component" value="Unassembled WGS sequence"/>
</dbReference>
<dbReference type="Pfam" id="PF00144">
    <property type="entry name" value="Beta-lactamase"/>
    <property type="match status" value="1"/>
</dbReference>
<feature type="transmembrane region" description="Helical" evidence="1">
    <location>
        <begin position="397"/>
        <end position="420"/>
    </location>
</feature>
<evidence type="ECO:0000259" key="3">
    <source>
        <dbReference type="Pfam" id="PF00144"/>
    </source>
</evidence>
<dbReference type="PANTHER" id="PTHR46825">
    <property type="entry name" value="D-ALANYL-D-ALANINE-CARBOXYPEPTIDASE/ENDOPEPTIDASE AMPH"/>
    <property type="match status" value="1"/>
</dbReference>
<dbReference type="RefSeq" id="WP_111871409.1">
    <property type="nucleotide sequence ID" value="NZ_QLYX01000018.1"/>
</dbReference>
<evidence type="ECO:0000256" key="2">
    <source>
        <dbReference type="SAM" id="SignalP"/>
    </source>
</evidence>
<feature type="transmembrane region" description="Helical" evidence="1">
    <location>
        <begin position="440"/>
        <end position="460"/>
    </location>
</feature>
<keyword evidence="1" id="KW-0472">Membrane</keyword>
<reference evidence="4 5" key="1">
    <citation type="submission" date="2018-06" db="EMBL/GenBank/DDBJ databases">
        <title>Actinomadura craniellae sp. nov. isolated from marine sponge Craniella sp.</title>
        <authorList>
            <person name="Li L."/>
            <person name="Xu Q.H."/>
            <person name="Lin H.W."/>
            <person name="Lu Y.H."/>
        </authorList>
    </citation>
    <scope>NUCLEOTIDE SEQUENCE [LARGE SCALE GENOMIC DNA]</scope>
    <source>
        <strain evidence="4 5">LHW63021</strain>
    </source>
</reference>
<name>A0A365GXH6_9ACTN</name>
<organism evidence="4 5">
    <name type="scientific">Actinomadura craniellae</name>
    <dbReference type="NCBI Taxonomy" id="2231787"/>
    <lineage>
        <taxon>Bacteria</taxon>
        <taxon>Bacillati</taxon>
        <taxon>Actinomycetota</taxon>
        <taxon>Actinomycetes</taxon>
        <taxon>Streptosporangiales</taxon>
        <taxon>Thermomonosporaceae</taxon>
        <taxon>Actinomadura</taxon>
    </lineage>
</organism>
<dbReference type="SUPFAM" id="SSF56601">
    <property type="entry name" value="beta-lactamase/transpeptidase-like"/>
    <property type="match status" value="1"/>
</dbReference>
<evidence type="ECO:0000313" key="4">
    <source>
        <dbReference type="EMBL" id="RAY11502.1"/>
    </source>
</evidence>
<proteinExistence type="predicted"/>
<dbReference type="Gene3D" id="3.40.710.10">
    <property type="entry name" value="DD-peptidase/beta-lactamase superfamily"/>
    <property type="match status" value="1"/>
</dbReference>
<dbReference type="InterPro" id="IPR050491">
    <property type="entry name" value="AmpC-like"/>
</dbReference>
<dbReference type="OrthoDB" id="3174977at2"/>
<keyword evidence="4" id="KW-0378">Hydrolase</keyword>
<dbReference type="InterPro" id="IPR012338">
    <property type="entry name" value="Beta-lactam/transpept-like"/>
</dbReference>
<comment type="caution">
    <text evidence="4">The sequence shown here is derived from an EMBL/GenBank/DDBJ whole genome shotgun (WGS) entry which is preliminary data.</text>
</comment>
<dbReference type="AlphaFoldDB" id="A0A365GXH6"/>
<keyword evidence="2" id="KW-0732">Signal</keyword>